<evidence type="ECO:0000256" key="1">
    <source>
        <dbReference type="ARBA" id="ARBA00004651"/>
    </source>
</evidence>
<dbReference type="PANTHER" id="PTHR21137">
    <property type="entry name" value="ODORANT RECEPTOR"/>
    <property type="match status" value="1"/>
</dbReference>
<evidence type="ECO:0000256" key="10">
    <source>
        <dbReference type="RuleBase" id="RU351113"/>
    </source>
</evidence>
<comment type="caution">
    <text evidence="10">Lacks conserved residue(s) required for the propagation of feature annotation.</text>
</comment>
<accession>A0A223HD26</accession>
<protein>
    <recommendedName>
        <fullName evidence="10">Odorant receptor</fullName>
    </recommendedName>
</protein>
<evidence type="ECO:0000256" key="9">
    <source>
        <dbReference type="ARBA" id="ARBA00023224"/>
    </source>
</evidence>
<dbReference type="EMBL" id="KY283619">
    <property type="protein sequence ID" value="AST36278.1"/>
    <property type="molecule type" value="mRNA"/>
</dbReference>
<proteinExistence type="evidence at transcript level"/>
<evidence type="ECO:0000256" key="2">
    <source>
        <dbReference type="ARBA" id="ARBA00022475"/>
    </source>
</evidence>
<name>A0A223HD26_9NEOP</name>
<feature type="transmembrane region" description="Helical" evidence="10">
    <location>
        <begin position="152"/>
        <end position="171"/>
    </location>
</feature>
<keyword evidence="6 10" id="KW-1133">Transmembrane helix</keyword>
<evidence type="ECO:0000256" key="8">
    <source>
        <dbReference type="ARBA" id="ARBA00023170"/>
    </source>
</evidence>
<evidence type="ECO:0000256" key="7">
    <source>
        <dbReference type="ARBA" id="ARBA00023136"/>
    </source>
</evidence>
<evidence type="ECO:0000313" key="11">
    <source>
        <dbReference type="EMBL" id="AST36278.1"/>
    </source>
</evidence>
<keyword evidence="7 10" id="KW-0472">Membrane</keyword>
<dbReference type="AlphaFoldDB" id="A0A223HD26"/>
<dbReference type="Pfam" id="PF02949">
    <property type="entry name" value="7tm_6"/>
    <property type="match status" value="1"/>
</dbReference>
<evidence type="ECO:0000256" key="5">
    <source>
        <dbReference type="ARBA" id="ARBA00022725"/>
    </source>
</evidence>
<keyword evidence="2" id="KW-1003">Cell membrane</keyword>
<evidence type="ECO:0000256" key="6">
    <source>
        <dbReference type="ARBA" id="ARBA00022989"/>
    </source>
</evidence>
<keyword evidence="3 10" id="KW-0716">Sensory transduction</keyword>
<evidence type="ECO:0000256" key="4">
    <source>
        <dbReference type="ARBA" id="ARBA00022692"/>
    </source>
</evidence>
<keyword evidence="8 10" id="KW-0675">Receptor</keyword>
<feature type="transmembrane region" description="Helical" evidence="10">
    <location>
        <begin position="321"/>
        <end position="343"/>
    </location>
</feature>
<comment type="similarity">
    <text evidence="10">Belongs to the insect chemoreceptor superfamily. Heteromeric odorant receptor channel (TC 1.A.69) family.</text>
</comment>
<evidence type="ECO:0000256" key="3">
    <source>
        <dbReference type="ARBA" id="ARBA00022606"/>
    </source>
</evidence>
<gene>
    <name evidence="11" type="primary">OR</name>
</gene>
<keyword evidence="5 10" id="KW-0552">Olfaction</keyword>
<keyword evidence="9 10" id="KW-0807">Transducer</keyword>
<sequence length="416" mass="46780">MPSSLIALSNFISYAHLIMDSLTYHTSAAINHFKKITKIIYILTATNFWYEDIELPSVFVKINNISKLLEILIITLVVTGIGARYTQDGNLTEKQNTDVLMKSLSSFFVYAVYGCTVYHEEGIKELLLTLTVTLKGMFNDEKVERMMIKKTYQYLMGLIFVGCCPMVAYGVEGAVNALTSNATFTTIIPIWPDLEDRSHFAGFARILIYIVWLLLVAHVVCIYSVIISVSICLGHQYANLCEYFLSLHDIFDGEGRIEEMETRYENAVRDGIKMHCITLRCVNQLQRTCSVAYSGQVIINVCVMLLLMIQMMQTERSLVQLAPIVFMGTGVLVSSGLIIWSAGDITFEAQRLPTAMFHSGWYNCCGNSVRVRKMITIAMVQAQQPVVIKGLGIIELSYNSYVAIVKSSYSVFSVIY</sequence>
<dbReference type="InterPro" id="IPR004117">
    <property type="entry name" value="7tm6_olfct_rcpt"/>
</dbReference>
<feature type="transmembrane region" description="Helical" evidence="10">
    <location>
        <begin position="291"/>
        <end position="309"/>
    </location>
</feature>
<comment type="subcellular location">
    <subcellularLocation>
        <location evidence="1 10">Cell membrane</location>
        <topology evidence="1 10">Multi-pass membrane protein</topology>
    </subcellularLocation>
</comment>
<dbReference type="GO" id="GO:0004984">
    <property type="term" value="F:olfactory receptor activity"/>
    <property type="evidence" value="ECO:0007669"/>
    <property type="project" value="InterPro"/>
</dbReference>
<reference evidence="11" key="1">
    <citation type="journal article" date="2017" name="Sci. Rep.">
        <title>Antennal transcriptomes of three tortricid moths reveal putative conserved chemosensory receptors for social and habitat olfactory cues.</title>
        <authorList>
            <person name="Gonzalez F."/>
            <person name="Witzgall P."/>
            <person name="Walker W.B."/>
        </authorList>
    </citation>
    <scope>NUCLEOTIDE SEQUENCE</scope>
</reference>
<dbReference type="GO" id="GO:0005549">
    <property type="term" value="F:odorant binding"/>
    <property type="evidence" value="ECO:0007669"/>
    <property type="project" value="InterPro"/>
</dbReference>
<dbReference type="GO" id="GO:0005886">
    <property type="term" value="C:plasma membrane"/>
    <property type="evidence" value="ECO:0007669"/>
    <property type="project" value="UniProtKB-SubCell"/>
</dbReference>
<keyword evidence="4 10" id="KW-0812">Transmembrane</keyword>
<feature type="transmembrane region" description="Helical" evidence="10">
    <location>
        <begin position="206"/>
        <end position="226"/>
    </location>
</feature>
<organism evidence="11">
    <name type="scientific">Hedya nubiferana</name>
    <dbReference type="NCBI Taxonomy" id="572853"/>
    <lineage>
        <taxon>Eukaryota</taxon>
        <taxon>Metazoa</taxon>
        <taxon>Ecdysozoa</taxon>
        <taxon>Arthropoda</taxon>
        <taxon>Hexapoda</taxon>
        <taxon>Insecta</taxon>
        <taxon>Pterygota</taxon>
        <taxon>Neoptera</taxon>
        <taxon>Endopterygota</taxon>
        <taxon>Lepidoptera</taxon>
        <taxon>Glossata</taxon>
        <taxon>Ditrysia</taxon>
        <taxon>Tortricoidea</taxon>
        <taxon>Tortricidae</taxon>
        <taxon>Olethreutinae</taxon>
        <taxon>Olethreutini</taxon>
        <taxon>Hedya</taxon>
    </lineage>
</organism>
<dbReference type="PANTHER" id="PTHR21137:SF35">
    <property type="entry name" value="ODORANT RECEPTOR 19A-RELATED"/>
    <property type="match status" value="1"/>
</dbReference>
<dbReference type="GO" id="GO:0007165">
    <property type="term" value="P:signal transduction"/>
    <property type="evidence" value="ECO:0007669"/>
    <property type="project" value="UniProtKB-KW"/>
</dbReference>